<gene>
    <name evidence="2" type="ORF">ULMA_18700</name>
</gene>
<dbReference type="EMBL" id="BKCG01000004">
    <property type="protein sequence ID" value="GER59762.1"/>
    <property type="molecule type" value="Genomic_DNA"/>
</dbReference>
<proteinExistence type="predicted"/>
<organism evidence="2 3">
    <name type="scientific">Patiriisocius marinus</name>
    <dbReference type="NCBI Taxonomy" id="1397112"/>
    <lineage>
        <taxon>Bacteria</taxon>
        <taxon>Pseudomonadati</taxon>
        <taxon>Bacteroidota</taxon>
        <taxon>Flavobacteriia</taxon>
        <taxon>Flavobacteriales</taxon>
        <taxon>Flavobacteriaceae</taxon>
        <taxon>Patiriisocius</taxon>
    </lineage>
</organism>
<dbReference type="RefSeq" id="WP_151674217.1">
    <property type="nucleotide sequence ID" value="NZ_BKCG01000004.1"/>
</dbReference>
<feature type="chain" id="PRO_5023869522" evidence="1">
    <location>
        <begin position="22"/>
        <end position="116"/>
    </location>
</feature>
<name>A0A5J4IZ30_9FLAO</name>
<sequence length="116" mass="12456">MKKLLPLFVLLALFLTGCEKDDPPATPVIEIDNRVVFWSNFQGEPITVYINGSNVGTITAISSSSPGCGSSGNITRTLSPGTYSFTASESGDNPYTWSGSFNIESDVSCLNYLLHI</sequence>
<evidence type="ECO:0000313" key="2">
    <source>
        <dbReference type="EMBL" id="GER59762.1"/>
    </source>
</evidence>
<dbReference type="AlphaFoldDB" id="A0A5J4IZ30"/>
<dbReference type="OrthoDB" id="10005314at2"/>
<reference evidence="2 3" key="1">
    <citation type="submission" date="2019-08" db="EMBL/GenBank/DDBJ databases">
        <title>Draft genome sequence of Ulvibacter marinus type strain NBRC 109484.</title>
        <authorList>
            <person name="Kawano K."/>
            <person name="Ushijima N."/>
            <person name="Kihara M."/>
            <person name="Itoh H."/>
        </authorList>
    </citation>
    <scope>NUCLEOTIDE SEQUENCE [LARGE SCALE GENOMIC DNA]</scope>
    <source>
        <strain evidence="2 3">NBRC 109484</strain>
    </source>
</reference>
<keyword evidence="1" id="KW-0732">Signal</keyword>
<feature type="signal peptide" evidence="1">
    <location>
        <begin position="1"/>
        <end position="21"/>
    </location>
</feature>
<dbReference type="Proteomes" id="UP000326509">
    <property type="component" value="Unassembled WGS sequence"/>
</dbReference>
<evidence type="ECO:0000313" key="3">
    <source>
        <dbReference type="Proteomes" id="UP000326509"/>
    </source>
</evidence>
<evidence type="ECO:0000256" key="1">
    <source>
        <dbReference type="SAM" id="SignalP"/>
    </source>
</evidence>
<dbReference type="PROSITE" id="PS51257">
    <property type="entry name" value="PROKAR_LIPOPROTEIN"/>
    <property type="match status" value="1"/>
</dbReference>
<protein>
    <submittedName>
        <fullName evidence="2">Uncharacterized protein</fullName>
    </submittedName>
</protein>
<keyword evidence="3" id="KW-1185">Reference proteome</keyword>
<accession>A0A5J4IZ30</accession>
<comment type="caution">
    <text evidence="2">The sequence shown here is derived from an EMBL/GenBank/DDBJ whole genome shotgun (WGS) entry which is preliminary data.</text>
</comment>